<evidence type="ECO:0000313" key="1">
    <source>
        <dbReference type="EMBL" id="QPB42215.1"/>
    </source>
</evidence>
<dbReference type="Proteomes" id="UP000663069">
    <property type="component" value="Chromosome"/>
</dbReference>
<organism evidence="1 2">
    <name type="scientific">Rodentibacter haemolyticus</name>
    <dbReference type="NCBI Taxonomy" id="2778911"/>
    <lineage>
        <taxon>Bacteria</taxon>
        <taxon>Pseudomonadati</taxon>
        <taxon>Pseudomonadota</taxon>
        <taxon>Gammaproteobacteria</taxon>
        <taxon>Pasteurellales</taxon>
        <taxon>Pasteurellaceae</taxon>
        <taxon>Rodentibacter</taxon>
    </lineage>
</organism>
<dbReference type="RefSeq" id="WP_194811797.1">
    <property type="nucleotide sequence ID" value="NZ_CP063056.1"/>
</dbReference>
<keyword evidence="2" id="KW-1185">Reference proteome</keyword>
<dbReference type="EMBL" id="CP063056">
    <property type="protein sequence ID" value="QPB42215.1"/>
    <property type="molecule type" value="Genomic_DNA"/>
</dbReference>
<protein>
    <submittedName>
        <fullName evidence="1">Uncharacterized protein</fullName>
    </submittedName>
</protein>
<reference evidence="1 2" key="1">
    <citation type="submission" date="2020-10" db="EMBL/GenBank/DDBJ databases">
        <title>Genome Sequencing of Rodentibacter spp. strain DSM111151.</title>
        <authorList>
            <person name="Benga L."/>
            <person name="Lautwein T."/>
        </authorList>
    </citation>
    <scope>NUCLEOTIDE SEQUENCE [LARGE SCALE GENOMIC DNA]</scope>
    <source>
        <strain evidence="1 2">DSM 111151</strain>
    </source>
</reference>
<accession>A0ABX6UVV6</accession>
<proteinExistence type="predicted"/>
<name>A0ABX6UVV6_9PAST</name>
<evidence type="ECO:0000313" key="2">
    <source>
        <dbReference type="Proteomes" id="UP000663069"/>
    </source>
</evidence>
<sequence length="73" mass="8523">MTYQYYLVNMGDQKQQLVRGNPDNWLSFATYNQAENDWDNTHSASWADRLLVSGFDDFSIVSEKEAITFIKTH</sequence>
<gene>
    <name evidence="1" type="ORF">IHV77_09930</name>
</gene>